<gene>
    <name evidence="3" type="primary">LOC115883769</name>
</gene>
<dbReference type="PANTHER" id="PTHR39953:SF1">
    <property type="entry name" value="RE54151P"/>
    <property type="match status" value="1"/>
</dbReference>
<dbReference type="InterPro" id="IPR011335">
    <property type="entry name" value="Restrct_endonuc-II-like"/>
</dbReference>
<dbReference type="Pfam" id="PF09588">
    <property type="entry name" value="YqaJ"/>
    <property type="match status" value="1"/>
</dbReference>
<keyword evidence="2" id="KW-1185">Reference proteome</keyword>
<accession>A0A6J2Y4V9</accession>
<proteinExistence type="predicted"/>
<organism evidence="2 3">
    <name type="scientific">Sitophilus oryzae</name>
    <name type="common">Rice weevil</name>
    <name type="synonym">Curculio oryzae</name>
    <dbReference type="NCBI Taxonomy" id="7048"/>
    <lineage>
        <taxon>Eukaryota</taxon>
        <taxon>Metazoa</taxon>
        <taxon>Ecdysozoa</taxon>
        <taxon>Arthropoda</taxon>
        <taxon>Hexapoda</taxon>
        <taxon>Insecta</taxon>
        <taxon>Pterygota</taxon>
        <taxon>Neoptera</taxon>
        <taxon>Endopterygota</taxon>
        <taxon>Coleoptera</taxon>
        <taxon>Polyphaga</taxon>
        <taxon>Cucujiformia</taxon>
        <taxon>Curculionidae</taxon>
        <taxon>Dryophthorinae</taxon>
        <taxon>Sitophilus</taxon>
    </lineage>
</organism>
<dbReference type="InterPro" id="IPR019080">
    <property type="entry name" value="YqaJ_viral_recombinase"/>
</dbReference>
<dbReference type="OrthoDB" id="6108535at2759"/>
<sequence>MLQKVNLPIIENILSSDEFVNASEKIKYLKEKCAIDDAHIEYIAEITTGQSQNEKWFLLRKHRLPASNFGTILAACQRNRFPDSLFKTLTGSYSPEGVKAIQWGKTHEQSGIDFLKSDLNKDIRPTGLWLSNTGILGASPDGLIDNDTIVEIKYPRKPFFNKKKTKYIVYLDFARSNKGDNGL</sequence>
<dbReference type="PANTHER" id="PTHR39953">
    <property type="entry name" value="RE54151P"/>
    <property type="match status" value="1"/>
</dbReference>
<feature type="domain" description="YqaJ viral recombinase" evidence="1">
    <location>
        <begin position="55"/>
        <end position="165"/>
    </location>
</feature>
<dbReference type="AlphaFoldDB" id="A0A6J2Y4V9"/>
<dbReference type="Proteomes" id="UP000504635">
    <property type="component" value="Unplaced"/>
</dbReference>
<name>A0A6J2Y4V9_SITOR</name>
<evidence type="ECO:0000259" key="1">
    <source>
        <dbReference type="Pfam" id="PF09588"/>
    </source>
</evidence>
<dbReference type="SUPFAM" id="SSF52980">
    <property type="entry name" value="Restriction endonuclease-like"/>
    <property type="match status" value="1"/>
</dbReference>
<dbReference type="GeneID" id="115883769"/>
<dbReference type="KEGG" id="soy:115883769"/>
<evidence type="ECO:0000313" key="2">
    <source>
        <dbReference type="Proteomes" id="UP000504635"/>
    </source>
</evidence>
<dbReference type="InterPro" id="IPR011604">
    <property type="entry name" value="PDDEXK-like_dom_sf"/>
</dbReference>
<evidence type="ECO:0000313" key="3">
    <source>
        <dbReference type="RefSeq" id="XP_030758040.1"/>
    </source>
</evidence>
<dbReference type="Gene3D" id="3.90.320.10">
    <property type="match status" value="1"/>
</dbReference>
<dbReference type="GO" id="GO:0006281">
    <property type="term" value="P:DNA repair"/>
    <property type="evidence" value="ECO:0007669"/>
    <property type="project" value="UniProtKB-ARBA"/>
</dbReference>
<protein>
    <submittedName>
        <fullName evidence="3">Uncharacterized protein LOC115883769</fullName>
    </submittedName>
</protein>
<dbReference type="InParanoid" id="A0A6J2Y4V9"/>
<reference evidence="3" key="1">
    <citation type="submission" date="2025-08" db="UniProtKB">
        <authorList>
            <consortium name="RefSeq"/>
        </authorList>
    </citation>
    <scope>IDENTIFICATION</scope>
    <source>
        <tissue evidence="3">Gonads</tissue>
    </source>
</reference>
<dbReference type="RefSeq" id="XP_030758040.1">
    <property type="nucleotide sequence ID" value="XM_030902180.1"/>
</dbReference>